<feature type="domain" description="Aconitase A/isopropylmalate dehydratase small subunit swivel" evidence="8">
    <location>
        <begin position="38"/>
        <end position="106"/>
    </location>
</feature>
<evidence type="ECO:0000256" key="3">
    <source>
        <dbReference type="ARBA" id="ARBA00022430"/>
    </source>
</evidence>
<dbReference type="AlphaFoldDB" id="A0A1I2DZQ7"/>
<evidence type="ECO:0000313" key="9">
    <source>
        <dbReference type="EMBL" id="SFE85899.1"/>
    </source>
</evidence>
<dbReference type="Gene3D" id="3.20.19.10">
    <property type="entry name" value="Aconitase, domain 4"/>
    <property type="match status" value="1"/>
</dbReference>
<dbReference type="Pfam" id="PF00694">
    <property type="entry name" value="Aconitase_C"/>
    <property type="match status" value="1"/>
</dbReference>
<dbReference type="STRING" id="1123323.SAMN05216245_12623"/>
<evidence type="ECO:0000256" key="6">
    <source>
        <dbReference type="ARBA" id="ARBA00023304"/>
    </source>
</evidence>
<comment type="subunit">
    <text evidence="7">Heterodimer of LeuC and LeuD.</text>
</comment>
<dbReference type="EC" id="4.2.1.33" evidence="7"/>
<evidence type="ECO:0000256" key="7">
    <source>
        <dbReference type="HAMAP-Rule" id="MF_01032"/>
    </source>
</evidence>
<dbReference type="InterPro" id="IPR015928">
    <property type="entry name" value="Aconitase/3IPM_dehydase_swvl"/>
</dbReference>
<name>A0A1I2DZQ7_9FIRM</name>
<organism evidence="9 10">
    <name type="scientific">Succiniclasticum ruminis DSM 9236</name>
    <dbReference type="NCBI Taxonomy" id="1123323"/>
    <lineage>
        <taxon>Bacteria</taxon>
        <taxon>Bacillati</taxon>
        <taxon>Bacillota</taxon>
        <taxon>Negativicutes</taxon>
        <taxon>Acidaminococcales</taxon>
        <taxon>Acidaminococcaceae</taxon>
        <taxon>Succiniclasticum</taxon>
    </lineage>
</organism>
<comment type="pathway">
    <text evidence="2 7">Amino-acid biosynthesis; L-leucine biosynthesis; L-leucine from 3-methyl-2-oxobutanoate: step 2/4.</text>
</comment>
<dbReference type="PANTHER" id="PTHR43345">
    <property type="entry name" value="3-ISOPROPYLMALATE DEHYDRATASE SMALL SUBUNIT 2-RELATED-RELATED"/>
    <property type="match status" value="1"/>
</dbReference>
<keyword evidence="4 7" id="KW-0028">Amino-acid biosynthesis</keyword>
<keyword evidence="10" id="KW-1185">Reference proteome</keyword>
<keyword evidence="3 7" id="KW-0432">Leucine biosynthesis</keyword>
<evidence type="ECO:0000256" key="4">
    <source>
        <dbReference type="ARBA" id="ARBA00022605"/>
    </source>
</evidence>
<accession>A0A1I2DZQ7</accession>
<dbReference type="InterPro" id="IPR050075">
    <property type="entry name" value="LeuD"/>
</dbReference>
<dbReference type="UniPathway" id="UPA00048">
    <property type="reaction ID" value="UER00071"/>
</dbReference>
<dbReference type="GO" id="GO:0003861">
    <property type="term" value="F:3-isopropylmalate dehydratase activity"/>
    <property type="evidence" value="ECO:0007669"/>
    <property type="project" value="UniProtKB-UniRule"/>
</dbReference>
<dbReference type="Proteomes" id="UP000198896">
    <property type="component" value="Unassembled WGS sequence"/>
</dbReference>
<sequence>MKTIAEGTAYLFGNNIDTDQIYPGKYVELTEMEDIRKHAMSGSEEPDLATFFQPGDIIVAGTNFGCGSSREHAAMTLKGIEVGAILAESFGRIFYRNAINLGIPAITCKGIHALVKRGDTVRINFTTGEIVNETTGAKAKAEPMNDYMMGILQNGGIKPMIRKMQEEKKQKTGAE</sequence>
<dbReference type="RefSeq" id="WP_093914285.1">
    <property type="nucleotide sequence ID" value="NZ_FONL01000026.1"/>
</dbReference>
<dbReference type="CDD" id="cd01577">
    <property type="entry name" value="IPMI_Swivel"/>
    <property type="match status" value="1"/>
</dbReference>
<keyword evidence="6 7" id="KW-0100">Branched-chain amino acid biosynthesis</keyword>
<evidence type="ECO:0000256" key="1">
    <source>
        <dbReference type="ARBA" id="ARBA00000491"/>
    </source>
</evidence>
<dbReference type="SUPFAM" id="SSF52016">
    <property type="entry name" value="LeuD/IlvD-like"/>
    <property type="match status" value="1"/>
</dbReference>
<dbReference type="OrthoDB" id="9777465at2"/>
<reference evidence="9 10" key="1">
    <citation type="submission" date="2016-10" db="EMBL/GenBank/DDBJ databases">
        <authorList>
            <person name="de Groot N.N."/>
        </authorList>
    </citation>
    <scope>NUCLEOTIDE SEQUENCE [LARGE SCALE GENOMIC DNA]</scope>
    <source>
        <strain evidence="9 10">DSM 9236</strain>
    </source>
</reference>
<keyword evidence="5 7" id="KW-0456">Lyase</keyword>
<comment type="catalytic activity">
    <reaction evidence="1 7">
        <text>(2R,3S)-3-isopropylmalate = (2S)-2-isopropylmalate</text>
        <dbReference type="Rhea" id="RHEA:32287"/>
        <dbReference type="ChEBI" id="CHEBI:1178"/>
        <dbReference type="ChEBI" id="CHEBI:35121"/>
        <dbReference type="EC" id="4.2.1.33"/>
    </reaction>
</comment>
<evidence type="ECO:0000256" key="2">
    <source>
        <dbReference type="ARBA" id="ARBA00004729"/>
    </source>
</evidence>
<dbReference type="InterPro" id="IPR000573">
    <property type="entry name" value="AconitaseA/IPMdHydase_ssu_swvl"/>
</dbReference>
<proteinExistence type="inferred from homology"/>
<evidence type="ECO:0000313" key="10">
    <source>
        <dbReference type="Proteomes" id="UP000198896"/>
    </source>
</evidence>
<dbReference type="PANTHER" id="PTHR43345:SF9">
    <property type="entry name" value="3-ISOPROPYLMALATE DEHYDRATASE SMALL SUBUNIT"/>
    <property type="match status" value="1"/>
</dbReference>
<dbReference type="HAMAP" id="MF_01032">
    <property type="entry name" value="LeuD_type2"/>
    <property type="match status" value="1"/>
</dbReference>
<evidence type="ECO:0000256" key="5">
    <source>
        <dbReference type="ARBA" id="ARBA00023239"/>
    </source>
</evidence>
<dbReference type="InterPro" id="IPR011827">
    <property type="entry name" value="LeuD_type2/HacB/DmdB"/>
</dbReference>
<protein>
    <recommendedName>
        <fullName evidence="7">3-isopropylmalate dehydratase small subunit</fullName>
        <ecNumber evidence="7">4.2.1.33</ecNumber>
    </recommendedName>
    <alternativeName>
        <fullName evidence="7">Alpha-IPM isomerase</fullName>
        <shortName evidence="7">IPMI</shortName>
    </alternativeName>
    <alternativeName>
        <fullName evidence="7">Isopropylmalate isomerase</fullName>
    </alternativeName>
</protein>
<comment type="function">
    <text evidence="7">Catalyzes the isomerization between 2-isopropylmalate and 3-isopropylmalate, via the formation of 2-isopropylmaleate.</text>
</comment>
<dbReference type="EMBL" id="FONL01000026">
    <property type="protein sequence ID" value="SFE85899.1"/>
    <property type="molecule type" value="Genomic_DNA"/>
</dbReference>
<comment type="similarity">
    <text evidence="7">Belongs to the LeuD family. LeuD type 2 subfamily.</text>
</comment>
<gene>
    <name evidence="7" type="primary">leuD</name>
    <name evidence="9" type="ORF">SAMN05216245_12623</name>
</gene>
<evidence type="ECO:0000259" key="8">
    <source>
        <dbReference type="Pfam" id="PF00694"/>
    </source>
</evidence>
<dbReference type="NCBIfam" id="TIGR02087">
    <property type="entry name" value="LEUD_arch"/>
    <property type="match status" value="1"/>
</dbReference>
<dbReference type="GO" id="GO:0009098">
    <property type="term" value="P:L-leucine biosynthetic process"/>
    <property type="evidence" value="ECO:0007669"/>
    <property type="project" value="UniProtKB-UniRule"/>
</dbReference>
<dbReference type="InterPro" id="IPR033940">
    <property type="entry name" value="IPMI_Swivel"/>
</dbReference>